<evidence type="ECO:0000256" key="6">
    <source>
        <dbReference type="ARBA" id="ARBA00022989"/>
    </source>
</evidence>
<feature type="transmembrane region" description="Helical" evidence="8">
    <location>
        <begin position="307"/>
        <end position="324"/>
    </location>
</feature>
<dbReference type="Pfam" id="PF13231">
    <property type="entry name" value="PMT_2"/>
    <property type="match status" value="1"/>
</dbReference>
<dbReference type="GO" id="GO:0009103">
    <property type="term" value="P:lipopolysaccharide biosynthetic process"/>
    <property type="evidence" value="ECO:0007669"/>
    <property type="project" value="UniProtKB-ARBA"/>
</dbReference>
<feature type="domain" description="Glycosyltransferase RgtA/B/C/D-like" evidence="9">
    <location>
        <begin position="68"/>
        <end position="228"/>
    </location>
</feature>
<dbReference type="EMBL" id="JACPNR010000009">
    <property type="protein sequence ID" value="MBI2678467.1"/>
    <property type="molecule type" value="Genomic_DNA"/>
</dbReference>
<dbReference type="AlphaFoldDB" id="A0A932A8F2"/>
<evidence type="ECO:0000256" key="3">
    <source>
        <dbReference type="ARBA" id="ARBA00022676"/>
    </source>
</evidence>
<dbReference type="InterPro" id="IPR050297">
    <property type="entry name" value="LipidA_mod_glycosyltrf_83"/>
</dbReference>
<feature type="transmembrane region" description="Helical" evidence="8">
    <location>
        <begin position="362"/>
        <end position="381"/>
    </location>
</feature>
<feature type="transmembrane region" description="Helical" evidence="8">
    <location>
        <begin position="265"/>
        <end position="286"/>
    </location>
</feature>
<keyword evidence="4" id="KW-0808">Transferase</keyword>
<dbReference type="InterPro" id="IPR038731">
    <property type="entry name" value="RgtA/B/C-like"/>
</dbReference>
<evidence type="ECO:0000256" key="1">
    <source>
        <dbReference type="ARBA" id="ARBA00004651"/>
    </source>
</evidence>
<feature type="transmembrane region" description="Helical" evidence="8">
    <location>
        <begin position="330"/>
        <end position="350"/>
    </location>
</feature>
<evidence type="ECO:0000256" key="5">
    <source>
        <dbReference type="ARBA" id="ARBA00022692"/>
    </source>
</evidence>
<keyword evidence="3" id="KW-0328">Glycosyltransferase</keyword>
<proteinExistence type="predicted"/>
<reference evidence="10" key="1">
    <citation type="submission" date="2020-07" db="EMBL/GenBank/DDBJ databases">
        <title>Huge and variable diversity of episymbiotic CPR bacteria and DPANN archaea in groundwater ecosystems.</title>
        <authorList>
            <person name="He C.Y."/>
            <person name="Keren R."/>
            <person name="Whittaker M."/>
            <person name="Farag I.F."/>
            <person name="Doudna J."/>
            <person name="Cate J.H.D."/>
            <person name="Banfield J.F."/>
        </authorList>
    </citation>
    <scope>NUCLEOTIDE SEQUENCE</scope>
    <source>
        <strain evidence="10">NC_groundwater_580_Pr5_B-0.1um_64_19</strain>
    </source>
</reference>
<dbReference type="Proteomes" id="UP000779809">
    <property type="component" value="Unassembled WGS sequence"/>
</dbReference>
<dbReference type="GO" id="GO:0005886">
    <property type="term" value="C:plasma membrane"/>
    <property type="evidence" value="ECO:0007669"/>
    <property type="project" value="UniProtKB-SubCell"/>
</dbReference>
<evidence type="ECO:0000313" key="11">
    <source>
        <dbReference type="Proteomes" id="UP000779809"/>
    </source>
</evidence>
<gene>
    <name evidence="10" type="ORF">HYX28_06770</name>
</gene>
<dbReference type="GO" id="GO:0010041">
    <property type="term" value="P:response to iron(III) ion"/>
    <property type="evidence" value="ECO:0007669"/>
    <property type="project" value="TreeGrafter"/>
</dbReference>
<comment type="subcellular location">
    <subcellularLocation>
        <location evidence="1">Cell membrane</location>
        <topology evidence="1">Multi-pass membrane protein</topology>
    </subcellularLocation>
</comment>
<feature type="transmembrane region" description="Helical" evidence="8">
    <location>
        <begin position="211"/>
        <end position="230"/>
    </location>
</feature>
<keyword evidence="7 8" id="KW-0472">Membrane</keyword>
<dbReference type="PANTHER" id="PTHR33908">
    <property type="entry name" value="MANNOSYLTRANSFERASE YKCB-RELATED"/>
    <property type="match status" value="1"/>
</dbReference>
<sequence length="609" mass="68419">MGPNDLPFPRRMQVLVLLALAAVIYLGTASWPPLIDDADASHALVSREMNATGDYVVMRLDGVRYLQKAPLHYWMVAGLFRVLGENAFATRLPDALAMLALVLMVYLFGRRFFGDRAGFYGGLATATGIGFWMFTRIMIPEAIYTFFFVVIFYLFLRAWTGSLDPRIGYWGAAAAMALAVLTRALIAVIFPLAIVFLFLVATGGWRRWRELRIFSSAGIFLLIAAPWHIMAELRAPGFAWWYFINEHFKRAVGSRWPPDYDAVPLWAWLLAHLAWWFPWSIFLVLLAKLFPAPRKWRDLDAAGQARLLLFIWAGFILFFFSMTGGSRMEYYAFAAWPAVTALLGLAIARAEEEGSPWLRRSQAALAALGLVIAAGLGYAVWASFDVSSTTDISKLLQTRETDFYRVSMAHLLDLRPRAFAVLRGPAIGAALSFLLGFGLAWLLRRRARHVAATLAVALAMAGFAISANFAFKQFGPHMSSHELARAVVPFLRSQDQLVVVEFDSASSLVFYTGRRRAYVWREAYHTLESMAKMFPDSPKIFLDDPALAAMWRGPTRVFLSVPAELQEKTLAELPADSMFLLEEFGGKAIYVNERVRPEMRSVAELAQRR</sequence>
<protein>
    <submittedName>
        <fullName evidence="10">Glycosyltransferase family 39 protein</fullName>
    </submittedName>
</protein>
<feature type="transmembrane region" description="Helical" evidence="8">
    <location>
        <begin position="172"/>
        <end position="199"/>
    </location>
</feature>
<accession>A0A932A8F2</accession>
<dbReference type="PANTHER" id="PTHR33908:SF3">
    <property type="entry name" value="UNDECAPRENYL PHOSPHATE-ALPHA-4-AMINO-4-DEOXY-L-ARABINOSE ARABINOSYL TRANSFERASE"/>
    <property type="match status" value="1"/>
</dbReference>
<feature type="transmembrane region" description="Helical" evidence="8">
    <location>
        <begin position="450"/>
        <end position="471"/>
    </location>
</feature>
<comment type="caution">
    <text evidence="10">The sequence shown here is derived from an EMBL/GenBank/DDBJ whole genome shotgun (WGS) entry which is preliminary data.</text>
</comment>
<evidence type="ECO:0000313" key="10">
    <source>
        <dbReference type="EMBL" id="MBI2678467.1"/>
    </source>
</evidence>
<evidence type="ECO:0000256" key="8">
    <source>
        <dbReference type="SAM" id="Phobius"/>
    </source>
</evidence>
<evidence type="ECO:0000256" key="4">
    <source>
        <dbReference type="ARBA" id="ARBA00022679"/>
    </source>
</evidence>
<keyword evidence="5 8" id="KW-0812">Transmembrane</keyword>
<name>A0A932A8F2_9BACT</name>
<evidence type="ECO:0000256" key="2">
    <source>
        <dbReference type="ARBA" id="ARBA00022475"/>
    </source>
</evidence>
<feature type="transmembrane region" description="Helical" evidence="8">
    <location>
        <begin position="420"/>
        <end position="443"/>
    </location>
</feature>
<keyword evidence="2" id="KW-1003">Cell membrane</keyword>
<organism evidence="10 11">
    <name type="scientific">Candidatus Korobacter versatilis</name>
    <dbReference type="NCBI Taxonomy" id="658062"/>
    <lineage>
        <taxon>Bacteria</taxon>
        <taxon>Pseudomonadati</taxon>
        <taxon>Acidobacteriota</taxon>
        <taxon>Terriglobia</taxon>
        <taxon>Terriglobales</taxon>
        <taxon>Candidatus Korobacteraceae</taxon>
        <taxon>Candidatus Korobacter</taxon>
    </lineage>
</organism>
<feature type="transmembrane region" description="Helical" evidence="8">
    <location>
        <begin position="142"/>
        <end position="160"/>
    </location>
</feature>
<feature type="transmembrane region" description="Helical" evidence="8">
    <location>
        <begin position="95"/>
        <end position="113"/>
    </location>
</feature>
<keyword evidence="6 8" id="KW-1133">Transmembrane helix</keyword>
<dbReference type="GO" id="GO:0016763">
    <property type="term" value="F:pentosyltransferase activity"/>
    <property type="evidence" value="ECO:0007669"/>
    <property type="project" value="TreeGrafter"/>
</dbReference>
<evidence type="ECO:0000256" key="7">
    <source>
        <dbReference type="ARBA" id="ARBA00023136"/>
    </source>
</evidence>
<evidence type="ECO:0000259" key="9">
    <source>
        <dbReference type="Pfam" id="PF13231"/>
    </source>
</evidence>